<dbReference type="EMBL" id="LR796200">
    <property type="protein sequence ID" value="CAB4126984.1"/>
    <property type="molecule type" value="Genomic_DNA"/>
</dbReference>
<name>A0A6J5KX26_9CAUD</name>
<protein>
    <submittedName>
        <fullName evidence="2">Uncharacterized protein</fullName>
    </submittedName>
</protein>
<keyword evidence="1" id="KW-1133">Transmembrane helix</keyword>
<proteinExistence type="predicted"/>
<accession>A0A6J5KX26</accession>
<keyword evidence="1" id="KW-0812">Transmembrane</keyword>
<gene>
    <name evidence="2" type="ORF">UFOVP87_32</name>
</gene>
<keyword evidence="1" id="KW-0472">Membrane</keyword>
<evidence type="ECO:0000313" key="2">
    <source>
        <dbReference type="EMBL" id="CAB4126984.1"/>
    </source>
</evidence>
<reference evidence="2" key="1">
    <citation type="submission" date="2020-04" db="EMBL/GenBank/DDBJ databases">
        <authorList>
            <person name="Chiriac C."/>
            <person name="Salcher M."/>
            <person name="Ghai R."/>
            <person name="Kavagutti S V."/>
        </authorList>
    </citation>
    <scope>NUCLEOTIDE SEQUENCE</scope>
</reference>
<organism evidence="2">
    <name type="scientific">uncultured Caudovirales phage</name>
    <dbReference type="NCBI Taxonomy" id="2100421"/>
    <lineage>
        <taxon>Viruses</taxon>
        <taxon>Duplodnaviria</taxon>
        <taxon>Heunggongvirae</taxon>
        <taxon>Uroviricota</taxon>
        <taxon>Caudoviricetes</taxon>
        <taxon>Peduoviridae</taxon>
        <taxon>Maltschvirus</taxon>
        <taxon>Maltschvirus maltsch</taxon>
    </lineage>
</organism>
<evidence type="ECO:0000256" key="1">
    <source>
        <dbReference type="SAM" id="Phobius"/>
    </source>
</evidence>
<feature type="transmembrane region" description="Helical" evidence="1">
    <location>
        <begin position="25"/>
        <end position="47"/>
    </location>
</feature>
<sequence length="75" mass="8585">MENKDLINKPTNEVFEEYETSRNIAVGYLILSMAAIICLVIFSANTYHEAQLLKGKAHNDSIAFKRQQDNLLMPR</sequence>